<keyword evidence="1" id="KW-0560">Oxidoreductase</keyword>
<dbReference type="AlphaFoldDB" id="A0A447T603"/>
<dbReference type="InterPro" id="IPR051157">
    <property type="entry name" value="PDH/Transketolase"/>
</dbReference>
<gene>
    <name evidence="1" type="primary">aceE_2</name>
    <name evidence="1" type="ORF">NCTC9695_00719</name>
</gene>
<dbReference type="PANTHER" id="PTHR43825:SF3">
    <property type="entry name" value="PYRUVATE DEHYDROGENASE E1 COMPONENT"/>
    <property type="match status" value="1"/>
</dbReference>
<dbReference type="Gene3D" id="3.40.50.920">
    <property type="match status" value="1"/>
</dbReference>
<reference evidence="1 2" key="1">
    <citation type="submission" date="2018-12" db="EMBL/GenBank/DDBJ databases">
        <authorList>
            <consortium name="Pathogen Informatics"/>
        </authorList>
    </citation>
    <scope>NUCLEOTIDE SEQUENCE [LARGE SCALE GENOMIC DNA]</scope>
    <source>
        <strain evidence="1 2">NCTC9695</strain>
    </source>
</reference>
<keyword evidence="1" id="KW-0670">Pyruvate</keyword>
<dbReference type="InterPro" id="IPR009014">
    <property type="entry name" value="Transketo_C/PFOR_II"/>
</dbReference>
<sequence>MIAATDYIRNYADQIRAYVPGRYVVLGTDGFGRSDSRANLRSFFEVDRYHVALAALSALARDGKIDGAKVAEAIAKYGIKTDKLPSWKV</sequence>
<protein>
    <submittedName>
        <fullName evidence="1">Pyruvate dehydrogenase E1 component</fullName>
        <ecNumber evidence="1">1.2.4.1</ecNumber>
    </submittedName>
</protein>
<evidence type="ECO:0000313" key="2">
    <source>
        <dbReference type="Proteomes" id="UP000275777"/>
    </source>
</evidence>
<dbReference type="EMBL" id="LR134182">
    <property type="protein sequence ID" value="VEB40321.1"/>
    <property type="molecule type" value="Genomic_DNA"/>
</dbReference>
<organism evidence="1 2">
    <name type="scientific">Chromobacterium violaceum</name>
    <dbReference type="NCBI Taxonomy" id="536"/>
    <lineage>
        <taxon>Bacteria</taxon>
        <taxon>Pseudomonadati</taxon>
        <taxon>Pseudomonadota</taxon>
        <taxon>Betaproteobacteria</taxon>
        <taxon>Neisseriales</taxon>
        <taxon>Chromobacteriaceae</taxon>
        <taxon>Chromobacterium</taxon>
    </lineage>
</organism>
<dbReference type="EC" id="1.2.4.1" evidence="1"/>
<accession>A0A447T603</accession>
<dbReference type="SUPFAM" id="SSF52922">
    <property type="entry name" value="TK C-terminal domain-like"/>
    <property type="match status" value="1"/>
</dbReference>
<dbReference type="PANTHER" id="PTHR43825">
    <property type="entry name" value="PYRUVATE DEHYDROGENASE E1 COMPONENT"/>
    <property type="match status" value="1"/>
</dbReference>
<proteinExistence type="predicted"/>
<evidence type="ECO:0000313" key="1">
    <source>
        <dbReference type="EMBL" id="VEB40321.1"/>
    </source>
</evidence>
<name>A0A447T603_CHRVL</name>
<dbReference type="Proteomes" id="UP000275777">
    <property type="component" value="Chromosome"/>
</dbReference>
<dbReference type="GO" id="GO:0004739">
    <property type="term" value="F:pyruvate dehydrogenase (acetyl-transferring) activity"/>
    <property type="evidence" value="ECO:0007669"/>
    <property type="project" value="UniProtKB-EC"/>
</dbReference>